<protein>
    <recommendedName>
        <fullName evidence="3">Rx N-terminal domain-containing protein</fullName>
    </recommendedName>
</protein>
<dbReference type="Proteomes" id="UP000006591">
    <property type="component" value="Chromosome 1"/>
</dbReference>
<proteinExistence type="predicted"/>
<dbReference type="STRING" id="4536.A0A0E0FNK8"/>
<dbReference type="HOGENOM" id="CLU_002372_0_0_1"/>
<evidence type="ECO:0000313" key="1">
    <source>
        <dbReference type="EnsemblPlants" id="ONIVA01G23250.1"/>
    </source>
</evidence>
<dbReference type="Gramene" id="ONIVA01G23250.1">
    <property type="protein sequence ID" value="ONIVA01G23250.1"/>
    <property type="gene ID" value="ONIVA01G23250"/>
</dbReference>
<dbReference type="SUPFAM" id="SSF52540">
    <property type="entry name" value="P-loop containing nucleoside triphosphate hydrolases"/>
    <property type="match status" value="3"/>
</dbReference>
<evidence type="ECO:0008006" key="3">
    <source>
        <dbReference type="Google" id="ProtNLM"/>
    </source>
</evidence>
<dbReference type="PANTHER" id="PTHR33377">
    <property type="entry name" value="OS10G0134700 PROTEIN-RELATED"/>
    <property type="match status" value="1"/>
</dbReference>
<dbReference type="Gene3D" id="3.40.50.300">
    <property type="entry name" value="P-loop containing nucleotide triphosphate hydrolases"/>
    <property type="match status" value="2"/>
</dbReference>
<reference evidence="1" key="1">
    <citation type="submission" date="2015-04" db="UniProtKB">
        <authorList>
            <consortium name="EnsemblPlants"/>
        </authorList>
    </citation>
    <scope>IDENTIFICATION</scope>
    <source>
        <strain evidence="1">SL10</strain>
    </source>
</reference>
<keyword evidence="2" id="KW-1185">Reference proteome</keyword>
<dbReference type="InterPro" id="IPR027417">
    <property type="entry name" value="P-loop_NTPase"/>
</dbReference>
<dbReference type="PANTHER" id="PTHR33377:SF94">
    <property type="entry name" value="OS01G0582300 PROTEIN"/>
    <property type="match status" value="1"/>
</dbReference>
<dbReference type="EnsemblPlants" id="ONIVA01G23250.1">
    <property type="protein sequence ID" value="ONIVA01G23250.1"/>
    <property type="gene ID" value="ONIVA01G23250"/>
</dbReference>
<evidence type="ECO:0000313" key="2">
    <source>
        <dbReference type="Proteomes" id="UP000006591"/>
    </source>
</evidence>
<organism evidence="1">
    <name type="scientific">Oryza nivara</name>
    <name type="common">Indian wild rice</name>
    <name type="synonym">Oryza sativa f. spontanea</name>
    <dbReference type="NCBI Taxonomy" id="4536"/>
    <lineage>
        <taxon>Eukaryota</taxon>
        <taxon>Viridiplantae</taxon>
        <taxon>Streptophyta</taxon>
        <taxon>Embryophyta</taxon>
        <taxon>Tracheophyta</taxon>
        <taxon>Spermatophyta</taxon>
        <taxon>Magnoliopsida</taxon>
        <taxon>Liliopsida</taxon>
        <taxon>Poales</taxon>
        <taxon>Poaceae</taxon>
        <taxon>BOP clade</taxon>
        <taxon>Oryzoideae</taxon>
        <taxon>Oryzeae</taxon>
        <taxon>Oryzinae</taxon>
        <taxon>Oryza</taxon>
    </lineage>
</organism>
<name>A0A0E0FNK8_ORYNI</name>
<reference evidence="1" key="2">
    <citation type="submission" date="2018-04" db="EMBL/GenBank/DDBJ databases">
        <title>OnivRS2 (Oryza nivara Reference Sequence Version 2).</title>
        <authorList>
            <person name="Zhang J."/>
            <person name="Kudrna D."/>
            <person name="Lee S."/>
            <person name="Talag J."/>
            <person name="Rajasekar S."/>
            <person name="Welchert J."/>
            <person name="Hsing Y.-I."/>
            <person name="Wing R.A."/>
        </authorList>
    </citation>
    <scope>NUCLEOTIDE SEQUENCE [LARGE SCALE GENOMIC DNA]</scope>
</reference>
<dbReference type="eggNOG" id="ENOG502R3VI">
    <property type="taxonomic scope" value="Eukaryota"/>
</dbReference>
<sequence length="1430" mass="164993">MDILFSALASEIASRTISFIVAKYQKQTTMDKTIRLHQLLLRARTIIEEADGRHISNQAMLLQLRQLRNAMYEGHYVLDTFKGQTEVNKPFNNLSKIQVSIESLESTIGDLKEFVVFLMDCPRFLREPYNTYLFMERCMFGRHVEKDRIIDFLMQPSSLSLEILPVIGPREIGKRTLVEHVLNKEMVQKHFSHIIRLSSDDLNNIENDSTSKGHNLISFTERSLLVVELEHEADLVAWGRFRSSLSKINIMIKVLLISCVQKVSTSGTTGALKLKRMRSDEFWNFFRTLCFGSENPYEHQLLLSMALKMAKLAKGDFVCANIVSRLLRANFSTEFWSHMLDRMIKGQRLHFHLFGEHANDRVGKNRSHIVFDIADGTVILANKIYTSTTSLEDTGVLKITVENLLNKTAIIPTEGNFEVLRWQSPIAPYYSYLGNCRKGIVSLTDKEKWIRYQIRCGSMFSGVNTGLRVLGMGSFATSTSTAIYEKRKRSNRLHLFHWLTIPIRYQIRCGAVFSRVNTGLRVLGMGSLATSTSTAIYEKRKRSKIAYTYSIDYIRCSILRVSTIIEEADSRYISNQGRVLQLRRLREVVYEGHHMLDTFKGHTMVGHSFNLKKIQVTVGSLESTIGDMKEFVVFLMDCPRILRQPYITYLFMERCMFGRHKEKAHIISFLMQPSNSTLEVLPVIGPREIGKKTLVAHVCNEEMVKKHFSCIIRLSGNDLNSLENGNAMKRHNLMSFSERCLLVVELEHDTDLVAWKRLYSLFSKINHLNKVILISCLQKVSRLGTTPTLQLKEMHPDEFWYFFRTLSFGSENPDEHQVLLPIAIKIATLMSGDFVCANVLSRLLRANLSAEFWSHILRFLNKSVQWHFHVFGEHPLYCLRKGLSYYISNYNDGTFILCSSSYSTTRNLVECGTRKIASEDISLKGVAAPSEGSFELVKWRSPIPPYYSYLVKECVVQKASEVVPEDRGLKRKRRYRKQNTMDKMIRLHRLLLRAFTIIEEVDGRYISNQGMLLQLRQLRIVMYKGHYVLDTFKGHAKVSRSFNLNKIQVIIENLESRMEVLPIIGPQEIGKKTLVEHVLNEEMVKRKFSCIICLNSDGLRNLLGDGSPIEQNNLIYSNGKCLIVVELQHDNDLIAWRRFQSSLSMIKFVSKVILISSVQGVSRLGTTQALRLKKMRKDEFWYFFKTLSFGSTNPDEHRELIPIAMKIAVLINRDFIGAHVFSRLLRTNRNAQFWRRMLLFLNKEIECNLHVFGEHVSDIVGSNRPYYVLSNRDDAPHIWCTSSNTIPGHLVDWGSMIITMEGIMSESVALPTEGNFQVIRWQSPIAPYYSYISNCEIRKVSQRNALRETEEEGHHGQVATYILYQLHLRAHTIIEEVDGRYASNQTNQGMLWQLKNVVYEGHHVLDTFRQHPEERKTFNLNKIHQTIESL</sequence>
<dbReference type="OMA" id="IRYQIRC"/>
<accession>A0A0E0FNK8</accession>